<evidence type="ECO:0000259" key="1">
    <source>
        <dbReference type="Pfam" id="PF00899"/>
    </source>
</evidence>
<dbReference type="Proteomes" id="UP001164713">
    <property type="component" value="Chromosome"/>
</dbReference>
<dbReference type="InterPro" id="IPR000594">
    <property type="entry name" value="ThiF_NAD_FAD-bd"/>
</dbReference>
<dbReference type="InterPro" id="IPR035985">
    <property type="entry name" value="Ubiquitin-activating_enz"/>
</dbReference>
<evidence type="ECO:0000313" key="3">
    <source>
        <dbReference type="Proteomes" id="UP001164713"/>
    </source>
</evidence>
<dbReference type="PANTHER" id="PTHR43267:SF1">
    <property type="entry name" value="TRNA THREONYLCARBAMOYLADENOSINE DEHYDRATASE"/>
    <property type="match status" value="1"/>
</dbReference>
<feature type="domain" description="THIF-type NAD/FAD binding fold" evidence="1">
    <location>
        <begin position="127"/>
        <end position="374"/>
    </location>
</feature>
<dbReference type="EMBL" id="CP114066">
    <property type="protein sequence ID" value="WAT19541.1"/>
    <property type="molecule type" value="Genomic_DNA"/>
</dbReference>
<keyword evidence="2" id="KW-0808">Transferase</keyword>
<dbReference type="SUPFAM" id="SSF69572">
    <property type="entry name" value="Activating enzymes of the ubiquitin-like proteins"/>
    <property type="match status" value="1"/>
</dbReference>
<organism evidence="2 3">
    <name type="scientific">Bacillus halotolerans</name>
    <dbReference type="NCBI Taxonomy" id="260554"/>
    <lineage>
        <taxon>Bacteria</taxon>
        <taxon>Bacillati</taxon>
        <taxon>Bacillota</taxon>
        <taxon>Bacilli</taxon>
        <taxon>Bacillales</taxon>
        <taxon>Bacillaceae</taxon>
        <taxon>Bacillus</taxon>
    </lineage>
</organism>
<proteinExistence type="predicted"/>
<reference evidence="2" key="1">
    <citation type="submission" date="2022-12" db="EMBL/GenBank/DDBJ databases">
        <title>Genomic of Bacillus halotolerans.</title>
        <authorList>
            <person name="Xu G."/>
            <person name="Ding Y."/>
        </authorList>
    </citation>
    <scope>NUCLEOTIDE SEQUENCE</scope>
    <source>
        <strain evidence="2">B13</strain>
    </source>
</reference>
<sequence length="381" mass="43103">MTNCEKPIIDYKKIYILKESTMITKITETSLCICNRGSEEVEIEGDPDLILDFFDFLKKSIPLNIICAFMNRDHNIDQEDCLEVAKILYENSLLEKKEISEENYQHKKIKKRYSRQQSYFSLFNNDYDQSFVQMKNLMKAHVTLIGMGGIGSPVADLLVRAGIKNIRCVDGDIVELSNLNRQTLYSEKDIGRLKVEVAKERLQSIDNEVKVECVNETIYSVEQAKQVINNSDFVVVSADSPVGKLPMWINEACVTENVPVIFTGYSGDIGVVGPLIIPRKTLCLNCDEHFSTRVDSSISNNVREKVNYFDNKITPPSIGPICFLVSSIVAHEIIKALAQLTIAPITINKVLNIDTRSLNIDFHEIKNAKKQCTCYKIASKN</sequence>
<evidence type="ECO:0000313" key="2">
    <source>
        <dbReference type="EMBL" id="WAT19541.1"/>
    </source>
</evidence>
<dbReference type="PANTHER" id="PTHR43267">
    <property type="entry name" value="TRNA THREONYLCARBAMOYLADENOSINE DEHYDRATASE"/>
    <property type="match status" value="1"/>
</dbReference>
<dbReference type="RefSeq" id="WP_256766189.1">
    <property type="nucleotide sequence ID" value="NZ_CP101718.1"/>
</dbReference>
<dbReference type="Pfam" id="PF00899">
    <property type="entry name" value="ThiF"/>
    <property type="match status" value="1"/>
</dbReference>
<name>A0ABY7HV50_9BACI</name>
<keyword evidence="2" id="KW-0548">Nucleotidyltransferase</keyword>
<gene>
    <name evidence="2" type="ORF">O0R52_10965</name>
</gene>
<dbReference type="GO" id="GO:0016779">
    <property type="term" value="F:nucleotidyltransferase activity"/>
    <property type="evidence" value="ECO:0007669"/>
    <property type="project" value="UniProtKB-KW"/>
</dbReference>
<dbReference type="InterPro" id="IPR045886">
    <property type="entry name" value="ThiF/MoeB/HesA"/>
</dbReference>
<dbReference type="CDD" id="cd00757">
    <property type="entry name" value="ThiF_MoeB_HesA_family"/>
    <property type="match status" value="1"/>
</dbReference>
<dbReference type="Gene3D" id="3.40.50.720">
    <property type="entry name" value="NAD(P)-binding Rossmann-like Domain"/>
    <property type="match status" value="1"/>
</dbReference>
<keyword evidence="3" id="KW-1185">Reference proteome</keyword>
<protein>
    <submittedName>
        <fullName evidence="2">ThiF family adenylyltransferase</fullName>
    </submittedName>
</protein>
<accession>A0ABY7HV50</accession>